<sequence length="375" mass="41150">MVVVGLGDSGLLTALHLARRRGLEVVGISTRPGHVSGQELGLRLARPEDWQRDYRWSFDRFKGLDRVRVVHAEATALDLAGHTLSLRQYDGSHTTEHWDVLVIATGVTNGFWRRPDLVDEASVEAALVEPHRQLADARDVLVVGGGAAAVSSALQLALRWPEHRVRLAFPGERALVQHHRRTWEHVERRLVAAGVELLPGHRAVVPDGFAGDAITSGVVAWTTGQDPTAAEAVLWTIGRVQPNTAWLPAELLDDDGFVAVRPGLQSTTADTVFAIGDVAATDPLRSSARNRADKLLARNIRRQLAGGALGSFNAPRRRWGSVLGVEPDGLRVFAPNGRPFRFPAWTVRRILQPWIVRRGIYRGVRGDTATQPNNR</sequence>
<dbReference type="Gene3D" id="3.50.50.100">
    <property type="match status" value="1"/>
</dbReference>
<evidence type="ECO:0000313" key="7">
    <source>
        <dbReference type="Proteomes" id="UP000307087"/>
    </source>
</evidence>
<dbReference type="AlphaFoldDB" id="A0A4V4HJK0"/>
<comment type="caution">
    <text evidence="6">The sequence shown here is derived from an EMBL/GenBank/DDBJ whole genome shotgun (WGS) entry which is preliminary data.</text>
</comment>
<evidence type="ECO:0000256" key="1">
    <source>
        <dbReference type="ARBA" id="ARBA00006442"/>
    </source>
</evidence>
<dbReference type="PRINTS" id="PR00368">
    <property type="entry name" value="FADPNR"/>
</dbReference>
<gene>
    <name evidence="6" type="ORF">E9934_13565</name>
</gene>
<keyword evidence="7" id="KW-1185">Reference proteome</keyword>
<dbReference type="SUPFAM" id="SSF51905">
    <property type="entry name" value="FAD/NAD(P)-binding domain"/>
    <property type="match status" value="1"/>
</dbReference>
<keyword evidence="4" id="KW-0560">Oxidoreductase</keyword>
<organism evidence="6 7">
    <name type="scientific">Nocardioides caeni</name>
    <dbReference type="NCBI Taxonomy" id="574700"/>
    <lineage>
        <taxon>Bacteria</taxon>
        <taxon>Bacillati</taxon>
        <taxon>Actinomycetota</taxon>
        <taxon>Actinomycetes</taxon>
        <taxon>Propionibacteriales</taxon>
        <taxon>Nocardioidaceae</taxon>
        <taxon>Nocardioides</taxon>
    </lineage>
</organism>
<evidence type="ECO:0000256" key="2">
    <source>
        <dbReference type="ARBA" id="ARBA00022630"/>
    </source>
</evidence>
<dbReference type="Pfam" id="PF07992">
    <property type="entry name" value="Pyr_redox_2"/>
    <property type="match status" value="1"/>
</dbReference>
<dbReference type="SUPFAM" id="SSF51971">
    <property type="entry name" value="Nucleotide-binding domain"/>
    <property type="match status" value="1"/>
</dbReference>
<dbReference type="PANTHER" id="PTHR43735">
    <property type="entry name" value="APOPTOSIS-INDUCING FACTOR 1"/>
    <property type="match status" value="1"/>
</dbReference>
<feature type="domain" description="FAD/NAD(P)-binding" evidence="5">
    <location>
        <begin position="2"/>
        <end position="280"/>
    </location>
</feature>
<dbReference type="InterPro" id="IPR036188">
    <property type="entry name" value="FAD/NAD-bd_sf"/>
</dbReference>
<keyword evidence="2" id="KW-0285">Flavoprotein</keyword>
<evidence type="ECO:0000259" key="5">
    <source>
        <dbReference type="Pfam" id="PF07992"/>
    </source>
</evidence>
<dbReference type="PRINTS" id="PR00469">
    <property type="entry name" value="PNDRDTASEII"/>
</dbReference>
<reference evidence="6 7" key="1">
    <citation type="journal article" date="2009" name="Int. J. Syst. Evol. Microbiol.">
        <title>Nocardioides caeni sp. nov., isolated from wastewater.</title>
        <authorList>
            <person name="Yoon J.H."/>
            <person name="Kang S.J."/>
            <person name="Park S."/>
            <person name="Kim W."/>
            <person name="Oh T.K."/>
        </authorList>
    </citation>
    <scope>NUCLEOTIDE SEQUENCE [LARGE SCALE GENOMIC DNA]</scope>
    <source>
        <strain evidence="6 7">DSM 23134</strain>
    </source>
</reference>
<dbReference type="OrthoDB" id="3762539at2"/>
<evidence type="ECO:0000256" key="4">
    <source>
        <dbReference type="ARBA" id="ARBA00023002"/>
    </source>
</evidence>
<protein>
    <submittedName>
        <fullName evidence="6">Pyridine nucleotide-disulfide oxidoreductase</fullName>
    </submittedName>
</protein>
<name>A0A4V4HJK0_9ACTN</name>
<dbReference type="GO" id="GO:0004174">
    <property type="term" value="F:electron-transferring-flavoprotein dehydrogenase activity"/>
    <property type="evidence" value="ECO:0007669"/>
    <property type="project" value="TreeGrafter"/>
</dbReference>
<dbReference type="Proteomes" id="UP000307087">
    <property type="component" value="Unassembled WGS sequence"/>
</dbReference>
<evidence type="ECO:0000313" key="6">
    <source>
        <dbReference type="EMBL" id="THV10826.1"/>
    </source>
</evidence>
<proteinExistence type="inferred from homology"/>
<accession>A0A4V4HJK0</accession>
<dbReference type="EMBL" id="STGW01000009">
    <property type="protein sequence ID" value="THV10826.1"/>
    <property type="molecule type" value="Genomic_DNA"/>
</dbReference>
<keyword evidence="3" id="KW-0274">FAD</keyword>
<dbReference type="InterPro" id="IPR023753">
    <property type="entry name" value="FAD/NAD-binding_dom"/>
</dbReference>
<dbReference type="PANTHER" id="PTHR43735:SF3">
    <property type="entry name" value="FERROPTOSIS SUPPRESSOR PROTEIN 1"/>
    <property type="match status" value="1"/>
</dbReference>
<evidence type="ECO:0000256" key="3">
    <source>
        <dbReference type="ARBA" id="ARBA00022827"/>
    </source>
</evidence>
<comment type="similarity">
    <text evidence="1">Belongs to the FAD-dependent oxidoreductase family.</text>
</comment>
<dbReference type="GO" id="GO:0050660">
    <property type="term" value="F:flavin adenine dinucleotide binding"/>
    <property type="evidence" value="ECO:0007669"/>
    <property type="project" value="TreeGrafter"/>
</dbReference>
<dbReference type="GO" id="GO:0005737">
    <property type="term" value="C:cytoplasm"/>
    <property type="evidence" value="ECO:0007669"/>
    <property type="project" value="TreeGrafter"/>
</dbReference>